<dbReference type="Proteomes" id="UP001165069">
    <property type="component" value="Unassembled WGS sequence"/>
</dbReference>
<dbReference type="RefSeq" id="WP_285575159.1">
    <property type="nucleotide sequence ID" value="NZ_BSDE01000003.1"/>
</dbReference>
<evidence type="ECO:0008006" key="3">
    <source>
        <dbReference type="Google" id="ProtNLM"/>
    </source>
</evidence>
<reference evidence="1 2" key="1">
    <citation type="journal article" date="2023" name="Antonie Van Leeuwenhoek">
        <title>Mesoterricola silvestris gen. nov., sp. nov., Mesoterricola sediminis sp. nov., Geothrix oryzae sp. nov., Geothrix edaphica sp. nov., Geothrix rubra sp. nov., and Geothrix limicola sp. nov., six novel members of Acidobacteriota isolated from soils.</title>
        <authorList>
            <person name="Itoh H."/>
            <person name="Sugisawa Y."/>
            <person name="Mise K."/>
            <person name="Xu Z."/>
            <person name="Kuniyasu M."/>
            <person name="Ushijima N."/>
            <person name="Kawano K."/>
            <person name="Kobayashi E."/>
            <person name="Shiratori Y."/>
            <person name="Masuda Y."/>
            <person name="Senoo K."/>
        </authorList>
    </citation>
    <scope>NUCLEOTIDE SEQUENCE [LARGE SCALE GENOMIC DNA]</scope>
    <source>
        <strain evidence="1 2">Red804</strain>
    </source>
</reference>
<evidence type="ECO:0000313" key="2">
    <source>
        <dbReference type="Proteomes" id="UP001165069"/>
    </source>
</evidence>
<protein>
    <recommendedName>
        <fullName evidence="3">Activator of Hsp90 ATPase 1 family protein</fullName>
    </recommendedName>
</protein>
<dbReference type="EMBL" id="BSDE01000003">
    <property type="protein sequence ID" value="GLH73700.1"/>
    <property type="molecule type" value="Genomic_DNA"/>
</dbReference>
<keyword evidence="2" id="KW-1185">Reference proteome</keyword>
<gene>
    <name evidence="1" type="ORF">GETHLI_22020</name>
</gene>
<comment type="caution">
    <text evidence="1">The sequence shown here is derived from an EMBL/GenBank/DDBJ whole genome shotgun (WGS) entry which is preliminary data.</text>
</comment>
<sequence length="190" mass="20718">MPIAIPPSAPPALHAPEARPAFQAQHRSLSYTQHLEASPVDVMPFLTPTGERAWAEDWDPTVLHPQAGPEGEGTVFLTAGPAHPSTWWVCTEFSVPSAGAPARVTYAHFTPGRDVTTIHITLEAEGPDRTLARIRYSWTGLSAQGNAFVAHHDAAHFEADMKEWEHTLNAALRHGKGGRRTKPSDPENSR</sequence>
<proteinExistence type="predicted"/>
<accession>A0ABQ5QHQ7</accession>
<name>A0ABQ5QHQ7_9BACT</name>
<evidence type="ECO:0000313" key="1">
    <source>
        <dbReference type="EMBL" id="GLH73700.1"/>
    </source>
</evidence>
<organism evidence="1 2">
    <name type="scientific">Geothrix limicola</name>
    <dbReference type="NCBI Taxonomy" id="2927978"/>
    <lineage>
        <taxon>Bacteria</taxon>
        <taxon>Pseudomonadati</taxon>
        <taxon>Acidobacteriota</taxon>
        <taxon>Holophagae</taxon>
        <taxon>Holophagales</taxon>
        <taxon>Holophagaceae</taxon>
        <taxon>Geothrix</taxon>
    </lineage>
</organism>